<feature type="transmembrane region" description="Helical" evidence="8">
    <location>
        <begin position="167"/>
        <end position="195"/>
    </location>
</feature>
<proteinExistence type="predicted"/>
<evidence type="ECO:0000256" key="8">
    <source>
        <dbReference type="SAM" id="Phobius"/>
    </source>
</evidence>
<name>A0ABS2EUM4_9BACE</name>
<feature type="transmembrane region" description="Helical" evidence="8">
    <location>
        <begin position="440"/>
        <end position="458"/>
    </location>
</feature>
<keyword evidence="2" id="KW-1003">Cell membrane</keyword>
<keyword evidence="4" id="KW-0808">Transferase</keyword>
<evidence type="ECO:0000256" key="4">
    <source>
        <dbReference type="ARBA" id="ARBA00022679"/>
    </source>
</evidence>
<gene>
    <name evidence="10" type="ORF">H6A31_06745</name>
</gene>
<evidence type="ECO:0000256" key="2">
    <source>
        <dbReference type="ARBA" id="ARBA00022475"/>
    </source>
</evidence>
<sequence>MKADSKTLFFILTGICILVLLPFLGMTFFHTKGEPREAVVALSMIQYDNWILPINNGVDIPYKPPFFHWCIAVFSTLTGHVSEYTSRLPSAIALIAMILTCYRFYAPRSGKEIAFLTGLITLTNFEIHRAGINCRVDMVLTAFIVLTLFRFYQWYEHKQKGIPWLAILFMSGATLTKGPVGIILPCFVTGVFLLIKGAKFWRTVFSLMGFALLACILPSLWYIAAYQIGGDTFLSLAMEENFGRFMGKMSYASHENPWYYNVITVLAGFTPYTLLALFSLFFLPYGKLKTINFPHRWQHILTRIRQTDDVRLFSFLSFFLIFIFYCIPKSKRSVYLMPIYPFIAYFLSYYILWLIKKAPKALTVFRYTLSIISLLLLCTFAAVKIGWIPDSIFQGKHAAENIAYMNALKDLPIDLLTSILLILSFLSAIGSLTYSRLRNIYGSLAIIISLFLSLDGVYQPAVLNTKSDKTIAEEIKKIIPEGKIYSYISTDMMHFFTINFYNNDRIGEFNQPGMPATGYLLVGENDFKILEEKYGTQYKFIDIFNSHKRSCDTKDIVHLYTFETLAR</sequence>
<feature type="transmembrane region" description="Helical" evidence="8">
    <location>
        <begin position="207"/>
        <end position="228"/>
    </location>
</feature>
<feature type="transmembrane region" description="Helical" evidence="8">
    <location>
        <begin position="88"/>
        <end position="105"/>
    </location>
</feature>
<evidence type="ECO:0000313" key="11">
    <source>
        <dbReference type="Proteomes" id="UP000703295"/>
    </source>
</evidence>
<evidence type="ECO:0000259" key="9">
    <source>
        <dbReference type="Pfam" id="PF13231"/>
    </source>
</evidence>
<feature type="transmembrane region" description="Helical" evidence="8">
    <location>
        <begin position="334"/>
        <end position="355"/>
    </location>
</feature>
<evidence type="ECO:0000256" key="7">
    <source>
        <dbReference type="ARBA" id="ARBA00023136"/>
    </source>
</evidence>
<keyword evidence="11" id="KW-1185">Reference proteome</keyword>
<dbReference type="InterPro" id="IPR050297">
    <property type="entry name" value="LipidA_mod_glycosyltrf_83"/>
</dbReference>
<keyword evidence="7 8" id="KW-0472">Membrane</keyword>
<keyword evidence="3" id="KW-0328">Glycosyltransferase</keyword>
<feature type="transmembrane region" description="Helical" evidence="8">
    <location>
        <begin position="7"/>
        <end position="29"/>
    </location>
</feature>
<evidence type="ECO:0000256" key="6">
    <source>
        <dbReference type="ARBA" id="ARBA00022989"/>
    </source>
</evidence>
<evidence type="ECO:0000256" key="1">
    <source>
        <dbReference type="ARBA" id="ARBA00004651"/>
    </source>
</evidence>
<feature type="transmembrane region" description="Helical" evidence="8">
    <location>
        <begin position="415"/>
        <end position="433"/>
    </location>
</feature>
<dbReference type="PANTHER" id="PTHR33908:SF3">
    <property type="entry name" value="UNDECAPRENYL PHOSPHATE-ALPHA-4-AMINO-4-DEOXY-L-ARABINOSE ARABINOSYL TRANSFERASE"/>
    <property type="match status" value="1"/>
</dbReference>
<feature type="domain" description="Glycosyltransferase RgtA/B/C/D-like" evidence="9">
    <location>
        <begin position="63"/>
        <end position="222"/>
    </location>
</feature>
<dbReference type="InterPro" id="IPR038731">
    <property type="entry name" value="RgtA/B/C-like"/>
</dbReference>
<feature type="transmembrane region" description="Helical" evidence="8">
    <location>
        <begin position="258"/>
        <end position="283"/>
    </location>
</feature>
<evidence type="ECO:0000256" key="3">
    <source>
        <dbReference type="ARBA" id="ARBA00022676"/>
    </source>
</evidence>
<evidence type="ECO:0000313" key="10">
    <source>
        <dbReference type="EMBL" id="MBM6758380.1"/>
    </source>
</evidence>
<protein>
    <submittedName>
        <fullName evidence="10">Glycosyltransferase family 39 protein</fullName>
    </submittedName>
</protein>
<dbReference type="Pfam" id="PF13231">
    <property type="entry name" value="PMT_2"/>
    <property type="match status" value="1"/>
</dbReference>
<comment type="caution">
    <text evidence="10">The sequence shown here is derived from an EMBL/GenBank/DDBJ whole genome shotgun (WGS) entry which is preliminary data.</text>
</comment>
<keyword evidence="6 8" id="KW-1133">Transmembrane helix</keyword>
<dbReference type="EMBL" id="JACJJW010000014">
    <property type="protein sequence ID" value="MBM6758380.1"/>
    <property type="molecule type" value="Genomic_DNA"/>
</dbReference>
<organism evidence="10 11">
    <name type="scientific">Bacteroides mediterraneensis</name>
    <dbReference type="NCBI Taxonomy" id="1841856"/>
    <lineage>
        <taxon>Bacteria</taxon>
        <taxon>Pseudomonadati</taxon>
        <taxon>Bacteroidota</taxon>
        <taxon>Bacteroidia</taxon>
        <taxon>Bacteroidales</taxon>
        <taxon>Bacteroidaceae</taxon>
        <taxon>Bacteroides</taxon>
    </lineage>
</organism>
<accession>A0ABS2EUM4</accession>
<keyword evidence="5 8" id="KW-0812">Transmembrane</keyword>
<comment type="subcellular location">
    <subcellularLocation>
        <location evidence="1">Cell membrane</location>
        <topology evidence="1">Multi-pass membrane protein</topology>
    </subcellularLocation>
</comment>
<feature type="transmembrane region" description="Helical" evidence="8">
    <location>
        <begin position="367"/>
        <end position="387"/>
    </location>
</feature>
<evidence type="ECO:0000256" key="5">
    <source>
        <dbReference type="ARBA" id="ARBA00022692"/>
    </source>
</evidence>
<dbReference type="PANTHER" id="PTHR33908">
    <property type="entry name" value="MANNOSYLTRANSFERASE YKCB-RELATED"/>
    <property type="match status" value="1"/>
</dbReference>
<dbReference type="Proteomes" id="UP000703295">
    <property type="component" value="Unassembled WGS sequence"/>
</dbReference>
<feature type="transmembrane region" description="Helical" evidence="8">
    <location>
        <begin position="138"/>
        <end position="155"/>
    </location>
</feature>
<reference evidence="10 11" key="1">
    <citation type="journal article" date="2021" name="Sci. Rep.">
        <title>The distribution of antibiotic resistance genes in chicken gut microbiota commensals.</title>
        <authorList>
            <person name="Juricova H."/>
            <person name="Matiasovicova J."/>
            <person name="Kubasova T."/>
            <person name="Cejkova D."/>
            <person name="Rychlik I."/>
        </authorList>
    </citation>
    <scope>NUCLEOTIDE SEQUENCE [LARGE SCALE GENOMIC DNA]</scope>
    <source>
        <strain evidence="10 11">An801</strain>
    </source>
</reference>
<feature type="transmembrane region" description="Helical" evidence="8">
    <location>
        <begin position="310"/>
        <end position="328"/>
    </location>
</feature>
<dbReference type="RefSeq" id="WP_204475573.1">
    <property type="nucleotide sequence ID" value="NZ_JACJJW010000014.1"/>
</dbReference>